<dbReference type="EMBL" id="PVTF01000005">
    <property type="protein sequence ID" value="PRY41740.1"/>
    <property type="molecule type" value="Genomic_DNA"/>
</dbReference>
<comment type="caution">
    <text evidence="3">The sequence shown here is derived from an EMBL/GenBank/DDBJ whole genome shotgun (WGS) entry which is preliminary data.</text>
</comment>
<dbReference type="InterPro" id="IPR006311">
    <property type="entry name" value="TAT_signal"/>
</dbReference>
<keyword evidence="4" id="KW-1185">Reference proteome</keyword>
<proteinExistence type="predicted"/>
<dbReference type="SMART" id="SM00849">
    <property type="entry name" value="Lactamase_B"/>
    <property type="match status" value="1"/>
</dbReference>
<accession>A0A2T0T7V7</accession>
<evidence type="ECO:0000256" key="1">
    <source>
        <dbReference type="SAM" id="Phobius"/>
    </source>
</evidence>
<dbReference type="RefSeq" id="WP_106188724.1">
    <property type="nucleotide sequence ID" value="NZ_PVTF01000005.1"/>
</dbReference>
<organism evidence="3 4">
    <name type="scientific">Umezawaea tangerina</name>
    <dbReference type="NCBI Taxonomy" id="84725"/>
    <lineage>
        <taxon>Bacteria</taxon>
        <taxon>Bacillati</taxon>
        <taxon>Actinomycetota</taxon>
        <taxon>Actinomycetes</taxon>
        <taxon>Pseudonocardiales</taxon>
        <taxon>Pseudonocardiaceae</taxon>
        <taxon>Umezawaea</taxon>
    </lineage>
</organism>
<dbReference type="Pfam" id="PF00753">
    <property type="entry name" value="Lactamase_B"/>
    <property type="match status" value="1"/>
</dbReference>
<feature type="transmembrane region" description="Helical" evidence="1">
    <location>
        <begin position="21"/>
        <end position="43"/>
    </location>
</feature>
<protein>
    <submittedName>
        <fullName evidence="3">L-ascorbate metabolism protein UlaG (Beta-lactamase superfamily)</fullName>
    </submittedName>
</protein>
<gene>
    <name evidence="3" type="ORF">CLV43_105499</name>
</gene>
<dbReference type="InterPro" id="IPR036866">
    <property type="entry name" value="RibonucZ/Hydroxyglut_hydro"/>
</dbReference>
<keyword evidence="1" id="KW-0812">Transmembrane</keyword>
<dbReference type="PROSITE" id="PS51318">
    <property type="entry name" value="TAT"/>
    <property type="match status" value="1"/>
</dbReference>
<dbReference type="PANTHER" id="PTHR43546">
    <property type="entry name" value="UPF0173 METAL-DEPENDENT HYDROLASE MJ1163-RELATED"/>
    <property type="match status" value="1"/>
</dbReference>
<dbReference type="Proteomes" id="UP000239494">
    <property type="component" value="Unassembled WGS sequence"/>
</dbReference>
<keyword evidence="1" id="KW-0472">Membrane</keyword>
<dbReference type="SUPFAM" id="SSF56281">
    <property type="entry name" value="Metallo-hydrolase/oxidoreductase"/>
    <property type="match status" value="1"/>
</dbReference>
<keyword evidence="1" id="KW-1133">Transmembrane helix</keyword>
<dbReference type="PANTHER" id="PTHR43546:SF3">
    <property type="entry name" value="UPF0173 METAL-DEPENDENT HYDROLASE MJ1163"/>
    <property type="match status" value="1"/>
</dbReference>
<dbReference type="AlphaFoldDB" id="A0A2T0T7V7"/>
<dbReference type="Gene3D" id="3.60.15.10">
    <property type="entry name" value="Ribonuclease Z/Hydroxyacylglutathione hydrolase-like"/>
    <property type="match status" value="1"/>
</dbReference>
<sequence>MPFSRKKAPADSPPPRGISRRAVIAGAVGVVGVGAAAAGYFAYLAPSGDVSRYAAHLVDDDRELRAGEVQATFLGTTTLLVDDGVTQLLFDAFITDVPLTTALFGDLSTDEGKVDRTLAAVGADRVRAVFVSHSHYDHSLDAAYLTRKTGAVLHGSESTLNIGRGGGVPEERLARYETGKPLRIGDFTVTVLASKHSPGTIGGDGTPITGPLAQPAGAKAYLEGGSFDFLVEHGGHSLLVKASAGFLPGGLDGVRADVLFCGTAGSFGKDAAFREEFHRNVVSTVDPKVFVPLHWNDFFTPVTGDLTANMKAVDDVAAAWDHLIARLDERGARFAVLQGYRSIILFGSPDRGA</sequence>
<dbReference type="InterPro" id="IPR050114">
    <property type="entry name" value="UPF0173_UPF0282_UlaG_hydrolase"/>
</dbReference>
<name>A0A2T0T7V7_9PSEU</name>
<evidence type="ECO:0000313" key="3">
    <source>
        <dbReference type="EMBL" id="PRY41740.1"/>
    </source>
</evidence>
<reference evidence="3 4" key="1">
    <citation type="submission" date="2018-03" db="EMBL/GenBank/DDBJ databases">
        <title>Genomic Encyclopedia of Archaeal and Bacterial Type Strains, Phase II (KMG-II): from individual species to whole genera.</title>
        <authorList>
            <person name="Goeker M."/>
        </authorList>
    </citation>
    <scope>NUCLEOTIDE SEQUENCE [LARGE SCALE GENOMIC DNA]</scope>
    <source>
        <strain evidence="3 4">DSM 44720</strain>
    </source>
</reference>
<feature type="domain" description="Metallo-beta-lactamase" evidence="2">
    <location>
        <begin position="75"/>
        <end position="250"/>
    </location>
</feature>
<evidence type="ECO:0000259" key="2">
    <source>
        <dbReference type="SMART" id="SM00849"/>
    </source>
</evidence>
<evidence type="ECO:0000313" key="4">
    <source>
        <dbReference type="Proteomes" id="UP000239494"/>
    </source>
</evidence>
<dbReference type="InterPro" id="IPR001279">
    <property type="entry name" value="Metallo-B-lactamas"/>
</dbReference>
<dbReference type="OrthoDB" id="9789133at2"/>